<dbReference type="PANTHER" id="PTHR23502:SF50">
    <property type="entry name" value="TRANSPORTER, PUTATIVE (AFU_ORTHOLOGUE AFUA_5G00430)-RELATED"/>
    <property type="match status" value="1"/>
</dbReference>
<feature type="transmembrane region" description="Helical" evidence="5">
    <location>
        <begin position="100"/>
        <end position="120"/>
    </location>
</feature>
<dbReference type="OrthoDB" id="5215911at2759"/>
<dbReference type="InterPro" id="IPR011701">
    <property type="entry name" value="MFS"/>
</dbReference>
<sequence>MAEKTEHEHKQDIDEYEWPPGTIRIELLRPTTKGSNIILQPRPTDDPNDPLNWPKKQKWWNFGLTCFYTLMVFAFIDAATPTWGPMADELGFSTEILNDSYAVGCGTLCIGAFILIPFALKYGRRPLYIVSTIVQFALCIWAARIYKTVDLMMVNVWQCFLGAIAEVIVQMTVADVFFVHERGMMNSIYIWVQNLGGYLAPLAAGYITVGQGWRWVWWWCAIFFGLLFLVDLFTYEETKFDHIKASASVPTELLEQARTHTSETVREKNEKDITPAVPDVDIEVGTISEAAARKLSVVQVNPSIPRKTYWQKLAFTTSSPGDWGLFFRHSYQPLQILFTIPAVGYMSLVYGVMLAWSTVMTVTLSTWMLGPPWNFTAAQIGLMSLPPFIGNTLGVLICGPMSDRTILWLSKRNNGVFEPEMRLWVMAPFVPFLPLGAFLYGYGLNNGWSWPVIAVSYAISAFGSAPISSIALTYITDSYTEIVGDALVGVTFTRNALATIFVFALSPWIEGVGMANVYVTIGVIGIAVLLFVFVFIWKGKTFRRMTAKRYRYYAERQFGARTV</sequence>
<feature type="transmembrane region" description="Helical" evidence="5">
    <location>
        <begin position="423"/>
        <end position="442"/>
    </location>
</feature>
<dbReference type="HOGENOM" id="CLU_008455_13_3_1"/>
<evidence type="ECO:0008006" key="8">
    <source>
        <dbReference type="Google" id="ProtNLM"/>
    </source>
</evidence>
<dbReference type="EMBL" id="KB445561">
    <property type="protein sequence ID" value="EMC92632.1"/>
    <property type="molecule type" value="Genomic_DNA"/>
</dbReference>
<name>M2LF26_BAUPA</name>
<feature type="transmembrane region" description="Helical" evidence="5">
    <location>
        <begin position="336"/>
        <end position="357"/>
    </location>
</feature>
<keyword evidence="3 5" id="KW-1133">Transmembrane helix</keyword>
<evidence type="ECO:0000313" key="7">
    <source>
        <dbReference type="Proteomes" id="UP000011761"/>
    </source>
</evidence>
<feature type="transmembrane region" description="Helical" evidence="5">
    <location>
        <begin position="515"/>
        <end position="537"/>
    </location>
</feature>
<dbReference type="OMA" id="FLYEETM"/>
<dbReference type="RefSeq" id="XP_007680030.1">
    <property type="nucleotide sequence ID" value="XM_007681840.1"/>
</dbReference>
<dbReference type="Gene3D" id="1.20.1250.20">
    <property type="entry name" value="MFS general substrate transporter like domains"/>
    <property type="match status" value="1"/>
</dbReference>
<evidence type="ECO:0000256" key="1">
    <source>
        <dbReference type="ARBA" id="ARBA00004141"/>
    </source>
</evidence>
<keyword evidence="2 5" id="KW-0812">Transmembrane</keyword>
<feature type="transmembrane region" description="Helical" evidence="5">
    <location>
        <begin position="448"/>
        <end position="475"/>
    </location>
</feature>
<keyword evidence="7" id="KW-1185">Reference proteome</keyword>
<organism evidence="6 7">
    <name type="scientific">Baudoinia panamericana (strain UAMH 10762)</name>
    <name type="common">Angels' share fungus</name>
    <name type="synonym">Baudoinia compniacensis (strain UAMH 10762)</name>
    <dbReference type="NCBI Taxonomy" id="717646"/>
    <lineage>
        <taxon>Eukaryota</taxon>
        <taxon>Fungi</taxon>
        <taxon>Dikarya</taxon>
        <taxon>Ascomycota</taxon>
        <taxon>Pezizomycotina</taxon>
        <taxon>Dothideomycetes</taxon>
        <taxon>Dothideomycetidae</taxon>
        <taxon>Mycosphaerellales</taxon>
        <taxon>Teratosphaeriaceae</taxon>
        <taxon>Baudoinia</taxon>
    </lineage>
</organism>
<evidence type="ECO:0000256" key="2">
    <source>
        <dbReference type="ARBA" id="ARBA00022692"/>
    </source>
</evidence>
<gene>
    <name evidence="6" type="ORF">BAUCODRAFT_151053</name>
</gene>
<dbReference type="SUPFAM" id="SSF103473">
    <property type="entry name" value="MFS general substrate transporter"/>
    <property type="match status" value="1"/>
</dbReference>
<dbReference type="GeneID" id="19109102"/>
<protein>
    <recommendedName>
        <fullName evidence="8">Major facilitator superfamily (MFS) profile domain-containing protein</fullName>
    </recommendedName>
</protein>
<dbReference type="PANTHER" id="PTHR23502">
    <property type="entry name" value="MAJOR FACILITATOR SUPERFAMILY"/>
    <property type="match status" value="1"/>
</dbReference>
<dbReference type="Proteomes" id="UP000011761">
    <property type="component" value="Unassembled WGS sequence"/>
</dbReference>
<evidence type="ECO:0000256" key="3">
    <source>
        <dbReference type="ARBA" id="ARBA00022989"/>
    </source>
</evidence>
<feature type="transmembrane region" description="Helical" evidence="5">
    <location>
        <begin position="377"/>
        <end position="402"/>
    </location>
</feature>
<feature type="transmembrane region" description="Helical" evidence="5">
    <location>
        <begin position="127"/>
        <end position="146"/>
    </location>
</feature>
<dbReference type="GO" id="GO:0022857">
    <property type="term" value="F:transmembrane transporter activity"/>
    <property type="evidence" value="ECO:0007669"/>
    <property type="project" value="InterPro"/>
</dbReference>
<evidence type="ECO:0000313" key="6">
    <source>
        <dbReference type="EMBL" id="EMC92632.1"/>
    </source>
</evidence>
<evidence type="ECO:0000256" key="5">
    <source>
        <dbReference type="SAM" id="Phobius"/>
    </source>
</evidence>
<keyword evidence="4 5" id="KW-0472">Membrane</keyword>
<dbReference type="AlphaFoldDB" id="M2LF26"/>
<accession>M2LF26</accession>
<dbReference type="eggNOG" id="KOG0255">
    <property type="taxonomic scope" value="Eukaryota"/>
</dbReference>
<dbReference type="KEGG" id="bcom:BAUCODRAFT_151053"/>
<reference evidence="6 7" key="1">
    <citation type="journal article" date="2012" name="PLoS Pathog.">
        <title>Diverse lifestyles and strategies of plant pathogenesis encoded in the genomes of eighteen Dothideomycetes fungi.</title>
        <authorList>
            <person name="Ohm R.A."/>
            <person name="Feau N."/>
            <person name="Henrissat B."/>
            <person name="Schoch C.L."/>
            <person name="Horwitz B.A."/>
            <person name="Barry K.W."/>
            <person name="Condon B.J."/>
            <person name="Copeland A.C."/>
            <person name="Dhillon B."/>
            <person name="Glaser F."/>
            <person name="Hesse C.N."/>
            <person name="Kosti I."/>
            <person name="LaButti K."/>
            <person name="Lindquist E.A."/>
            <person name="Lucas S."/>
            <person name="Salamov A.A."/>
            <person name="Bradshaw R.E."/>
            <person name="Ciuffetti L."/>
            <person name="Hamelin R.C."/>
            <person name="Kema G.H.J."/>
            <person name="Lawrence C."/>
            <person name="Scott J.A."/>
            <person name="Spatafora J.W."/>
            <person name="Turgeon B.G."/>
            <person name="de Wit P.J.G.M."/>
            <person name="Zhong S."/>
            <person name="Goodwin S.B."/>
            <person name="Grigoriev I.V."/>
        </authorList>
    </citation>
    <scope>NUCLEOTIDE SEQUENCE [LARGE SCALE GENOMIC DNA]</scope>
    <source>
        <strain evidence="6 7">UAMH 10762</strain>
    </source>
</reference>
<dbReference type="Pfam" id="PF07690">
    <property type="entry name" value="MFS_1"/>
    <property type="match status" value="1"/>
</dbReference>
<feature type="transmembrane region" description="Helical" evidence="5">
    <location>
        <begin position="59"/>
        <end position="80"/>
    </location>
</feature>
<comment type="subcellular location">
    <subcellularLocation>
        <location evidence="1">Membrane</location>
        <topology evidence="1">Multi-pass membrane protein</topology>
    </subcellularLocation>
</comment>
<dbReference type="GO" id="GO:0005886">
    <property type="term" value="C:plasma membrane"/>
    <property type="evidence" value="ECO:0007669"/>
    <property type="project" value="TreeGrafter"/>
</dbReference>
<dbReference type="InterPro" id="IPR036259">
    <property type="entry name" value="MFS_trans_sf"/>
</dbReference>
<feature type="transmembrane region" description="Helical" evidence="5">
    <location>
        <begin position="487"/>
        <end position="509"/>
    </location>
</feature>
<feature type="transmembrane region" description="Helical" evidence="5">
    <location>
        <begin position="152"/>
        <end position="178"/>
    </location>
</feature>
<feature type="transmembrane region" description="Helical" evidence="5">
    <location>
        <begin position="215"/>
        <end position="235"/>
    </location>
</feature>
<feature type="transmembrane region" description="Helical" evidence="5">
    <location>
        <begin position="190"/>
        <end position="209"/>
    </location>
</feature>
<evidence type="ECO:0000256" key="4">
    <source>
        <dbReference type="ARBA" id="ARBA00023136"/>
    </source>
</evidence>
<proteinExistence type="predicted"/>